<feature type="compositionally biased region" description="Basic and acidic residues" evidence="3">
    <location>
        <begin position="72"/>
        <end position="86"/>
    </location>
</feature>
<dbReference type="AlphaFoldDB" id="C1F8C5"/>
<dbReference type="PANTHER" id="PTHR35303">
    <property type="entry name" value="OS02G0197800 PROTEIN"/>
    <property type="match status" value="1"/>
</dbReference>
<keyword evidence="1" id="KW-0479">Metal-binding</keyword>
<evidence type="ECO:0000256" key="2">
    <source>
        <dbReference type="ARBA" id="ARBA00023004"/>
    </source>
</evidence>
<dbReference type="HOGENOM" id="CLU_117841_2_1_0"/>
<protein>
    <submittedName>
        <fullName evidence="5">Conserved domain protein</fullName>
    </submittedName>
</protein>
<dbReference type="eggNOG" id="COG3536">
    <property type="taxonomic scope" value="Bacteria"/>
</dbReference>
<dbReference type="Gene3D" id="3.30.2020.30">
    <property type="match status" value="1"/>
</dbReference>
<dbReference type="InParanoid" id="C1F8C5"/>
<organism evidence="5 6">
    <name type="scientific">Acidobacterium capsulatum (strain ATCC 51196 / DSM 11244 / BCRC 80197 / JCM 7670 / NBRC 15755 / NCIMB 13165 / 161)</name>
    <dbReference type="NCBI Taxonomy" id="240015"/>
    <lineage>
        <taxon>Bacteria</taxon>
        <taxon>Pseudomonadati</taxon>
        <taxon>Acidobacteriota</taxon>
        <taxon>Terriglobia</taxon>
        <taxon>Terriglobales</taxon>
        <taxon>Acidobacteriaceae</taxon>
        <taxon>Acidobacterium</taxon>
    </lineage>
</organism>
<evidence type="ECO:0000313" key="5">
    <source>
        <dbReference type="EMBL" id="ACO34578.1"/>
    </source>
</evidence>
<keyword evidence="6" id="KW-1185">Reference proteome</keyword>
<feature type="region of interest" description="Disordered" evidence="3">
    <location>
        <begin position="72"/>
        <end position="98"/>
    </location>
</feature>
<evidence type="ECO:0000256" key="3">
    <source>
        <dbReference type="SAM" id="MobiDB-lite"/>
    </source>
</evidence>
<evidence type="ECO:0000313" key="6">
    <source>
        <dbReference type="Proteomes" id="UP000002207"/>
    </source>
</evidence>
<dbReference type="InterPro" id="IPR010376">
    <property type="entry name" value="GBBH-like_N"/>
</dbReference>
<dbReference type="KEGG" id="aca:ACP_1936"/>
<dbReference type="GO" id="GO:0046872">
    <property type="term" value="F:metal ion binding"/>
    <property type="evidence" value="ECO:0007669"/>
    <property type="project" value="UniProtKB-KW"/>
</dbReference>
<feature type="compositionally biased region" description="Basic and acidic residues" evidence="3">
    <location>
        <begin position="1"/>
        <end position="21"/>
    </location>
</feature>
<evidence type="ECO:0000259" key="4">
    <source>
        <dbReference type="Pfam" id="PF06155"/>
    </source>
</evidence>
<dbReference type="OrthoDB" id="9794178at2"/>
<gene>
    <name evidence="5" type="ordered locus">ACP_1936</name>
</gene>
<dbReference type="EMBL" id="CP001472">
    <property type="protein sequence ID" value="ACO34578.1"/>
    <property type="molecule type" value="Genomic_DNA"/>
</dbReference>
<dbReference type="RefSeq" id="WP_015897047.1">
    <property type="nucleotide sequence ID" value="NC_012483.1"/>
</dbReference>
<sequence>MSHEGIRIVHEDEARRIDEQNRSLPQQATEPAKVRVNKTEGTGMEIDWKDGHHSAWNFTWLRNACPCATCHEEREQEGRRPGEPKKKPAAALPMYEPPPRPVLVSPVGRYAISFHWNDGHTSGIYSWDFLRRHCNCDVCSKKELKS</sequence>
<name>C1F8C5_ACIC5</name>
<proteinExistence type="predicted"/>
<dbReference type="InterPro" id="IPR038492">
    <property type="entry name" value="GBBH-like_N_sf"/>
</dbReference>
<evidence type="ECO:0000256" key="1">
    <source>
        <dbReference type="ARBA" id="ARBA00022723"/>
    </source>
</evidence>
<dbReference type="Pfam" id="PF06155">
    <property type="entry name" value="GBBH-like_N"/>
    <property type="match status" value="1"/>
</dbReference>
<feature type="domain" description="Gamma-butyrobetaine hydroxylase-like N-terminal" evidence="4">
    <location>
        <begin position="38"/>
        <end position="131"/>
    </location>
</feature>
<dbReference type="Proteomes" id="UP000002207">
    <property type="component" value="Chromosome"/>
</dbReference>
<reference evidence="5 6" key="1">
    <citation type="journal article" date="2009" name="Appl. Environ. Microbiol.">
        <title>Three genomes from the phylum Acidobacteria provide insight into the lifestyles of these microorganisms in soils.</title>
        <authorList>
            <person name="Ward N.L."/>
            <person name="Challacombe J.F."/>
            <person name="Janssen P.H."/>
            <person name="Henrissat B."/>
            <person name="Coutinho P.M."/>
            <person name="Wu M."/>
            <person name="Xie G."/>
            <person name="Haft D.H."/>
            <person name="Sait M."/>
            <person name="Badger J."/>
            <person name="Barabote R.D."/>
            <person name="Bradley B."/>
            <person name="Brettin T.S."/>
            <person name="Brinkac L.M."/>
            <person name="Bruce D."/>
            <person name="Creasy T."/>
            <person name="Daugherty S.C."/>
            <person name="Davidsen T.M."/>
            <person name="DeBoy R.T."/>
            <person name="Detter J.C."/>
            <person name="Dodson R.J."/>
            <person name="Durkin A.S."/>
            <person name="Ganapathy A."/>
            <person name="Gwinn-Giglio M."/>
            <person name="Han C.S."/>
            <person name="Khouri H."/>
            <person name="Kiss H."/>
            <person name="Kothari S.P."/>
            <person name="Madupu R."/>
            <person name="Nelson K.E."/>
            <person name="Nelson W.C."/>
            <person name="Paulsen I."/>
            <person name="Penn K."/>
            <person name="Ren Q."/>
            <person name="Rosovitz M.J."/>
            <person name="Selengut J.D."/>
            <person name="Shrivastava S."/>
            <person name="Sullivan S.A."/>
            <person name="Tapia R."/>
            <person name="Thompson L.S."/>
            <person name="Watkins K.L."/>
            <person name="Yang Q."/>
            <person name="Yu C."/>
            <person name="Zafar N."/>
            <person name="Zhou L."/>
            <person name="Kuske C.R."/>
        </authorList>
    </citation>
    <scope>NUCLEOTIDE SEQUENCE [LARGE SCALE GENOMIC DNA]</scope>
    <source>
        <strain evidence="6">ATCC 51196 / DSM 11244 / BCRC 80197 / JCM 7670 / NBRC 15755 / NCIMB 13165 / 161</strain>
    </source>
</reference>
<keyword evidence="2" id="KW-0408">Iron</keyword>
<accession>C1F8C5</accession>
<dbReference type="STRING" id="240015.ACP_1936"/>
<feature type="region of interest" description="Disordered" evidence="3">
    <location>
        <begin position="1"/>
        <end position="32"/>
    </location>
</feature>